<evidence type="ECO:0000313" key="2">
    <source>
        <dbReference type="EMBL" id="GIQ89721.1"/>
    </source>
</evidence>
<name>A0A9K3D7T5_9EUKA</name>
<dbReference type="PROSITE" id="PS51257">
    <property type="entry name" value="PROKAR_LIPOPROTEIN"/>
    <property type="match status" value="1"/>
</dbReference>
<keyword evidence="3" id="KW-1185">Reference proteome</keyword>
<gene>
    <name evidence="2" type="ORF">KIPB_012270</name>
</gene>
<evidence type="ECO:0008006" key="4">
    <source>
        <dbReference type="Google" id="ProtNLM"/>
    </source>
</evidence>
<feature type="chain" id="PRO_5039919988" description="ShKT domain-containing protein" evidence="1">
    <location>
        <begin position="17"/>
        <end position="59"/>
    </location>
</feature>
<evidence type="ECO:0000313" key="3">
    <source>
        <dbReference type="Proteomes" id="UP000265618"/>
    </source>
</evidence>
<keyword evidence="1" id="KW-0732">Signal</keyword>
<dbReference type="Proteomes" id="UP000265618">
    <property type="component" value="Unassembled WGS sequence"/>
</dbReference>
<proteinExistence type="predicted"/>
<sequence length="59" mass="6637">MFRYLLVACVIGLVACTASYPEIDSLDDVTAYEDCMWDERNQHCSGNCNIPGEEGRCMQ</sequence>
<evidence type="ECO:0000256" key="1">
    <source>
        <dbReference type="SAM" id="SignalP"/>
    </source>
</evidence>
<feature type="non-terminal residue" evidence="2">
    <location>
        <position position="1"/>
    </location>
</feature>
<organism evidence="2 3">
    <name type="scientific">Kipferlia bialata</name>
    <dbReference type="NCBI Taxonomy" id="797122"/>
    <lineage>
        <taxon>Eukaryota</taxon>
        <taxon>Metamonada</taxon>
        <taxon>Carpediemonas-like organisms</taxon>
        <taxon>Kipferlia</taxon>
    </lineage>
</organism>
<accession>A0A9K3D7T5</accession>
<comment type="caution">
    <text evidence="2">The sequence shown here is derived from an EMBL/GenBank/DDBJ whole genome shotgun (WGS) entry which is preliminary data.</text>
</comment>
<dbReference type="AlphaFoldDB" id="A0A9K3D7T5"/>
<protein>
    <recommendedName>
        <fullName evidence="4">ShKT domain-containing protein</fullName>
    </recommendedName>
</protein>
<dbReference type="EMBL" id="BDIP01005356">
    <property type="protein sequence ID" value="GIQ89721.1"/>
    <property type="molecule type" value="Genomic_DNA"/>
</dbReference>
<feature type="signal peptide" evidence="1">
    <location>
        <begin position="1"/>
        <end position="16"/>
    </location>
</feature>
<reference evidence="2 3" key="1">
    <citation type="journal article" date="2018" name="PLoS ONE">
        <title>The draft genome of Kipferlia bialata reveals reductive genome evolution in fornicate parasites.</title>
        <authorList>
            <person name="Tanifuji G."/>
            <person name="Takabayashi S."/>
            <person name="Kume K."/>
            <person name="Takagi M."/>
            <person name="Nakayama T."/>
            <person name="Kamikawa R."/>
            <person name="Inagaki Y."/>
            <person name="Hashimoto T."/>
        </authorList>
    </citation>
    <scope>NUCLEOTIDE SEQUENCE [LARGE SCALE GENOMIC DNA]</scope>
    <source>
        <strain evidence="2">NY0173</strain>
    </source>
</reference>